<evidence type="ECO:0000256" key="1">
    <source>
        <dbReference type="SAM" id="MobiDB-lite"/>
    </source>
</evidence>
<dbReference type="AlphaFoldDB" id="A0A166SIU3"/>
<evidence type="ECO:0000313" key="2">
    <source>
        <dbReference type="EMBL" id="KZP29497.1"/>
    </source>
</evidence>
<evidence type="ECO:0000313" key="3">
    <source>
        <dbReference type="Proteomes" id="UP000076532"/>
    </source>
</evidence>
<dbReference type="EMBL" id="KV417498">
    <property type="protein sequence ID" value="KZP29497.1"/>
    <property type="molecule type" value="Genomic_DNA"/>
</dbReference>
<name>A0A166SIU3_9AGAM</name>
<reference evidence="2 3" key="1">
    <citation type="journal article" date="2016" name="Mol. Biol. Evol.">
        <title>Comparative Genomics of Early-Diverging Mushroom-Forming Fungi Provides Insights into the Origins of Lignocellulose Decay Capabilities.</title>
        <authorList>
            <person name="Nagy L.G."/>
            <person name="Riley R."/>
            <person name="Tritt A."/>
            <person name="Adam C."/>
            <person name="Daum C."/>
            <person name="Floudas D."/>
            <person name="Sun H."/>
            <person name="Yadav J.S."/>
            <person name="Pangilinan J."/>
            <person name="Larsson K.H."/>
            <person name="Matsuura K."/>
            <person name="Barry K."/>
            <person name="Labutti K."/>
            <person name="Kuo R."/>
            <person name="Ohm R.A."/>
            <person name="Bhattacharya S.S."/>
            <person name="Shirouzu T."/>
            <person name="Yoshinaga Y."/>
            <person name="Martin F.M."/>
            <person name="Grigoriev I.V."/>
            <person name="Hibbett D.S."/>
        </authorList>
    </citation>
    <scope>NUCLEOTIDE SEQUENCE [LARGE SCALE GENOMIC DNA]</scope>
    <source>
        <strain evidence="2 3">CBS 109695</strain>
    </source>
</reference>
<organism evidence="2 3">
    <name type="scientific">Athelia psychrophila</name>
    <dbReference type="NCBI Taxonomy" id="1759441"/>
    <lineage>
        <taxon>Eukaryota</taxon>
        <taxon>Fungi</taxon>
        <taxon>Dikarya</taxon>
        <taxon>Basidiomycota</taxon>
        <taxon>Agaricomycotina</taxon>
        <taxon>Agaricomycetes</taxon>
        <taxon>Agaricomycetidae</taxon>
        <taxon>Atheliales</taxon>
        <taxon>Atheliaceae</taxon>
        <taxon>Athelia</taxon>
    </lineage>
</organism>
<feature type="compositionally biased region" description="Acidic residues" evidence="1">
    <location>
        <begin position="23"/>
        <end position="40"/>
    </location>
</feature>
<proteinExistence type="predicted"/>
<protein>
    <submittedName>
        <fullName evidence="2">Uncharacterized protein</fullName>
    </submittedName>
</protein>
<gene>
    <name evidence="2" type="ORF">FIBSPDRAFT_851498</name>
</gene>
<feature type="region of interest" description="Disordered" evidence="1">
    <location>
        <begin position="1"/>
        <end position="55"/>
    </location>
</feature>
<dbReference type="Proteomes" id="UP000076532">
    <property type="component" value="Unassembled WGS sequence"/>
</dbReference>
<accession>A0A166SIU3</accession>
<keyword evidence="3" id="KW-1185">Reference proteome</keyword>
<sequence length="87" mass="8604">MSTRRIVGGRCVPLGGSSLGNGDDGDGGDEDEEHTEDAEDAGARSTGGDTGGMLTAMPASAMRVGTSTCVSAGAMVLSRPQSCGAKR</sequence>